<dbReference type="RefSeq" id="WP_034246838.1">
    <property type="nucleotide sequence ID" value="NZ_AQRA01000012.1"/>
</dbReference>
<dbReference type="Proteomes" id="UP000023541">
    <property type="component" value="Unassembled WGS sequence"/>
</dbReference>
<dbReference type="AlphaFoldDB" id="A0A023BP45"/>
<comment type="caution">
    <text evidence="1">The sequence shown here is derived from an EMBL/GenBank/DDBJ whole genome shotgun (WGS) entry which is preliminary data.</text>
</comment>
<sequence length="244" mass="27925">MEKIKFLIIMIILFSCNSEKKQILEKNDTKEENFTKNKSSLGINKEKSTKDFTNFIAEGFEIAVVQNKKKIVFGDLNQDGFEDFVAVLVSSNLNIEDNDSEEVRIAIYEGSENDRYIQKALSGNLTSAFIHNENPTLKITSPILSVSHQSMRHDYEVKFRFEKKHNNYMLIGSELNNYGNATHDGAGNTSINFLTKTKIKKLFAYDHEKEKLNDLKPVITKIEEDLISITQINDLNIYKIIGSE</sequence>
<keyword evidence="2" id="KW-1185">Reference proteome</keyword>
<evidence type="ECO:0000313" key="1">
    <source>
        <dbReference type="EMBL" id="EZH71746.1"/>
    </source>
</evidence>
<protein>
    <recommendedName>
        <fullName evidence="3">Lipoprotein</fullName>
    </recommendedName>
</protein>
<dbReference type="PROSITE" id="PS51257">
    <property type="entry name" value="PROKAR_LIPOPROTEIN"/>
    <property type="match status" value="1"/>
</dbReference>
<accession>A0A023BP45</accession>
<reference evidence="1 2" key="1">
    <citation type="submission" date="2014-04" db="EMBL/GenBank/DDBJ databases">
        <title>Aquimarina sp. 22II-S11-z7 Genome Sequencing.</title>
        <authorList>
            <person name="Lai Q."/>
        </authorList>
    </citation>
    <scope>NUCLEOTIDE SEQUENCE [LARGE SCALE GENOMIC DNA]</scope>
    <source>
        <strain evidence="1 2">22II-S11-z7</strain>
    </source>
</reference>
<proteinExistence type="predicted"/>
<name>A0A023BP45_9FLAO</name>
<dbReference type="EMBL" id="AQRA01000012">
    <property type="protein sequence ID" value="EZH71746.1"/>
    <property type="molecule type" value="Genomic_DNA"/>
</dbReference>
<dbReference type="STRING" id="1317122.ATO12_06150"/>
<dbReference type="eggNOG" id="ENOG50301T8">
    <property type="taxonomic scope" value="Bacteria"/>
</dbReference>
<evidence type="ECO:0000313" key="2">
    <source>
        <dbReference type="Proteomes" id="UP000023541"/>
    </source>
</evidence>
<dbReference type="OrthoDB" id="1159937at2"/>
<organism evidence="1 2">
    <name type="scientific">Aquimarina atlantica</name>
    <dbReference type="NCBI Taxonomy" id="1317122"/>
    <lineage>
        <taxon>Bacteria</taxon>
        <taxon>Pseudomonadati</taxon>
        <taxon>Bacteroidota</taxon>
        <taxon>Flavobacteriia</taxon>
        <taxon>Flavobacteriales</taxon>
        <taxon>Flavobacteriaceae</taxon>
        <taxon>Aquimarina</taxon>
    </lineage>
</organism>
<gene>
    <name evidence="1" type="ORF">ATO12_06150</name>
</gene>
<evidence type="ECO:0008006" key="3">
    <source>
        <dbReference type="Google" id="ProtNLM"/>
    </source>
</evidence>